<keyword evidence="2" id="KW-0808">Transferase</keyword>
<proteinExistence type="predicted"/>
<evidence type="ECO:0000313" key="2">
    <source>
        <dbReference type="EMBL" id="MDN5214979.1"/>
    </source>
</evidence>
<dbReference type="InterPro" id="IPR029044">
    <property type="entry name" value="Nucleotide-diphossugar_trans"/>
</dbReference>
<dbReference type="GO" id="GO:0016757">
    <property type="term" value="F:glycosyltransferase activity"/>
    <property type="evidence" value="ECO:0007669"/>
    <property type="project" value="UniProtKB-KW"/>
</dbReference>
<accession>A0ABT8LB39</accession>
<evidence type="ECO:0000259" key="1">
    <source>
        <dbReference type="Pfam" id="PF00535"/>
    </source>
</evidence>
<dbReference type="RefSeq" id="WP_346760317.1">
    <property type="nucleotide sequence ID" value="NZ_JAUJEB010000005.1"/>
</dbReference>
<dbReference type="InterPro" id="IPR001173">
    <property type="entry name" value="Glyco_trans_2-like"/>
</dbReference>
<dbReference type="Proteomes" id="UP001172083">
    <property type="component" value="Unassembled WGS sequence"/>
</dbReference>
<gene>
    <name evidence="2" type="ORF">QQ020_23060</name>
</gene>
<dbReference type="PANTHER" id="PTHR22916">
    <property type="entry name" value="GLYCOSYLTRANSFERASE"/>
    <property type="match status" value="1"/>
</dbReference>
<sequence length="296" mass="34623">MISIVIPTYNRKLLLHYTLKSVVEQNFSKNDMEVIVVDDGSADHTRQVIDEFRPYLNLKYFYQEDKGYRVASARNLGINKSTFNILLMIDSGVILHPDAVASHVSFHHGQRKNAAVIGLVYGFSTHDTELSIPVHLRELDDIPGLFDWLGKDDETKDIRETEYKAHGYRIDHLPAPWAYFWTNHVSIHKYCLAEDEDYFDLVYEPNYGYEDIDLGYRLFQRDIKIFLHMNARSFHYPHKKMEKYREFLDVNKQVFHGKYKNKVTELFAEVGTFGFNESLLAMNTSELNNLYSTTIS</sequence>
<dbReference type="EMBL" id="JAUJEB010000005">
    <property type="protein sequence ID" value="MDN5214979.1"/>
    <property type="molecule type" value="Genomic_DNA"/>
</dbReference>
<name>A0ABT8LB39_9BACT</name>
<dbReference type="Pfam" id="PF00535">
    <property type="entry name" value="Glycos_transf_2"/>
    <property type="match status" value="1"/>
</dbReference>
<keyword evidence="3" id="KW-1185">Reference proteome</keyword>
<dbReference type="SUPFAM" id="SSF53448">
    <property type="entry name" value="Nucleotide-diphospho-sugar transferases"/>
    <property type="match status" value="1"/>
</dbReference>
<keyword evidence="2" id="KW-0328">Glycosyltransferase</keyword>
<protein>
    <submittedName>
        <fullName evidence="2">Glycosyltransferase</fullName>
        <ecNumber evidence="2">2.4.-.-</ecNumber>
    </submittedName>
</protein>
<feature type="domain" description="Glycosyltransferase 2-like" evidence="1">
    <location>
        <begin position="3"/>
        <end position="123"/>
    </location>
</feature>
<reference evidence="2" key="1">
    <citation type="submission" date="2023-06" db="EMBL/GenBank/DDBJ databases">
        <title>Genomic of Agaribacillus aureum.</title>
        <authorList>
            <person name="Wang G."/>
        </authorList>
    </citation>
    <scope>NUCLEOTIDE SEQUENCE</scope>
    <source>
        <strain evidence="2">BMA12</strain>
    </source>
</reference>
<organism evidence="2 3">
    <name type="scientific">Agaribacillus aureus</name>
    <dbReference type="NCBI Taxonomy" id="3051825"/>
    <lineage>
        <taxon>Bacteria</taxon>
        <taxon>Pseudomonadati</taxon>
        <taxon>Bacteroidota</taxon>
        <taxon>Cytophagia</taxon>
        <taxon>Cytophagales</taxon>
        <taxon>Splendidivirgaceae</taxon>
        <taxon>Agaribacillus</taxon>
    </lineage>
</organism>
<dbReference type="CDD" id="cd00761">
    <property type="entry name" value="Glyco_tranf_GTA_type"/>
    <property type="match status" value="1"/>
</dbReference>
<evidence type="ECO:0000313" key="3">
    <source>
        <dbReference type="Proteomes" id="UP001172083"/>
    </source>
</evidence>
<comment type="caution">
    <text evidence="2">The sequence shown here is derived from an EMBL/GenBank/DDBJ whole genome shotgun (WGS) entry which is preliminary data.</text>
</comment>
<dbReference type="Gene3D" id="3.90.550.10">
    <property type="entry name" value="Spore Coat Polysaccharide Biosynthesis Protein SpsA, Chain A"/>
    <property type="match status" value="1"/>
</dbReference>
<dbReference type="EC" id="2.4.-.-" evidence="2"/>